<accession>A0AAV9GJL7</accession>
<name>A0AAV9GJL7_9PEZI</name>
<protein>
    <submittedName>
        <fullName evidence="2">Uncharacterized protein</fullName>
    </submittedName>
</protein>
<feature type="region of interest" description="Disordered" evidence="1">
    <location>
        <begin position="29"/>
        <end position="62"/>
    </location>
</feature>
<gene>
    <name evidence="2" type="ORF">QBC34DRAFT_125653</name>
</gene>
<proteinExistence type="predicted"/>
<dbReference type="EMBL" id="MU865948">
    <property type="protein sequence ID" value="KAK4447605.1"/>
    <property type="molecule type" value="Genomic_DNA"/>
</dbReference>
<dbReference type="Proteomes" id="UP001321760">
    <property type="component" value="Unassembled WGS sequence"/>
</dbReference>
<evidence type="ECO:0000256" key="1">
    <source>
        <dbReference type="SAM" id="MobiDB-lite"/>
    </source>
</evidence>
<evidence type="ECO:0000313" key="2">
    <source>
        <dbReference type="EMBL" id="KAK4447605.1"/>
    </source>
</evidence>
<organism evidence="2 3">
    <name type="scientific">Podospora aff. communis PSN243</name>
    <dbReference type="NCBI Taxonomy" id="3040156"/>
    <lineage>
        <taxon>Eukaryota</taxon>
        <taxon>Fungi</taxon>
        <taxon>Dikarya</taxon>
        <taxon>Ascomycota</taxon>
        <taxon>Pezizomycotina</taxon>
        <taxon>Sordariomycetes</taxon>
        <taxon>Sordariomycetidae</taxon>
        <taxon>Sordariales</taxon>
        <taxon>Podosporaceae</taxon>
        <taxon>Podospora</taxon>
    </lineage>
</organism>
<reference evidence="2" key="2">
    <citation type="submission" date="2023-05" db="EMBL/GenBank/DDBJ databases">
        <authorList>
            <consortium name="Lawrence Berkeley National Laboratory"/>
            <person name="Steindorff A."/>
            <person name="Hensen N."/>
            <person name="Bonometti L."/>
            <person name="Westerberg I."/>
            <person name="Brannstrom I.O."/>
            <person name="Guillou S."/>
            <person name="Cros-Aarteil S."/>
            <person name="Calhoun S."/>
            <person name="Haridas S."/>
            <person name="Kuo A."/>
            <person name="Mondo S."/>
            <person name="Pangilinan J."/>
            <person name="Riley R."/>
            <person name="Labutti K."/>
            <person name="Andreopoulos B."/>
            <person name="Lipzen A."/>
            <person name="Chen C."/>
            <person name="Yanf M."/>
            <person name="Daum C."/>
            <person name="Ng V."/>
            <person name="Clum A."/>
            <person name="Ohm R."/>
            <person name="Martin F."/>
            <person name="Silar P."/>
            <person name="Natvig D."/>
            <person name="Lalanne C."/>
            <person name="Gautier V."/>
            <person name="Ament-Velasquez S.L."/>
            <person name="Kruys A."/>
            <person name="Hutchinson M.I."/>
            <person name="Powell A.J."/>
            <person name="Barry K."/>
            <person name="Miller A.N."/>
            <person name="Grigoriev I.V."/>
            <person name="Debuchy R."/>
            <person name="Gladieux P."/>
            <person name="Thoren M.H."/>
            <person name="Johannesson H."/>
        </authorList>
    </citation>
    <scope>NUCLEOTIDE SEQUENCE</scope>
    <source>
        <strain evidence="2">PSN243</strain>
    </source>
</reference>
<sequence length="204" mass="21855">MPLWLRQRAGTVRQSCLWHVQPGTVLPSQAAALDSRPNKSGSKLTGALEPQSGSRNAFAPHQQGALEVRLKSTEPAYHKAQSIRPALGTVPSPSFSLAGKLESERWRSRMRSLDPTLGREPTRHRFCSITVGKSGSYICAQVPMCVERRGSLLLLGMVGLFVIGKSPLENHCPLPSLSNEPAGFSPFSASPGRNNAVIPHAGGG</sequence>
<keyword evidence="3" id="KW-1185">Reference proteome</keyword>
<comment type="caution">
    <text evidence="2">The sequence shown here is derived from an EMBL/GenBank/DDBJ whole genome shotgun (WGS) entry which is preliminary data.</text>
</comment>
<dbReference type="AlphaFoldDB" id="A0AAV9GJL7"/>
<reference evidence="2" key="1">
    <citation type="journal article" date="2023" name="Mol. Phylogenet. Evol.">
        <title>Genome-scale phylogeny and comparative genomics of the fungal order Sordariales.</title>
        <authorList>
            <person name="Hensen N."/>
            <person name="Bonometti L."/>
            <person name="Westerberg I."/>
            <person name="Brannstrom I.O."/>
            <person name="Guillou S."/>
            <person name="Cros-Aarteil S."/>
            <person name="Calhoun S."/>
            <person name="Haridas S."/>
            <person name="Kuo A."/>
            <person name="Mondo S."/>
            <person name="Pangilinan J."/>
            <person name="Riley R."/>
            <person name="LaButti K."/>
            <person name="Andreopoulos B."/>
            <person name="Lipzen A."/>
            <person name="Chen C."/>
            <person name="Yan M."/>
            <person name="Daum C."/>
            <person name="Ng V."/>
            <person name="Clum A."/>
            <person name="Steindorff A."/>
            <person name="Ohm R.A."/>
            <person name="Martin F."/>
            <person name="Silar P."/>
            <person name="Natvig D.O."/>
            <person name="Lalanne C."/>
            <person name="Gautier V."/>
            <person name="Ament-Velasquez S.L."/>
            <person name="Kruys A."/>
            <person name="Hutchinson M.I."/>
            <person name="Powell A.J."/>
            <person name="Barry K."/>
            <person name="Miller A.N."/>
            <person name="Grigoriev I.V."/>
            <person name="Debuchy R."/>
            <person name="Gladieux P."/>
            <person name="Hiltunen Thoren M."/>
            <person name="Johannesson H."/>
        </authorList>
    </citation>
    <scope>NUCLEOTIDE SEQUENCE</scope>
    <source>
        <strain evidence="2">PSN243</strain>
    </source>
</reference>
<evidence type="ECO:0000313" key="3">
    <source>
        <dbReference type="Proteomes" id="UP001321760"/>
    </source>
</evidence>